<gene>
    <name evidence="1" type="ORF">RM6536_1366</name>
</gene>
<dbReference type="Proteomes" id="UP000066203">
    <property type="component" value="Chromosome"/>
</dbReference>
<organism evidence="1">
    <name type="scientific">Rothia mucilaginosa</name>
    <dbReference type="NCBI Taxonomy" id="43675"/>
    <lineage>
        <taxon>Bacteria</taxon>
        <taxon>Bacillati</taxon>
        <taxon>Actinomycetota</taxon>
        <taxon>Actinomycetes</taxon>
        <taxon>Micrococcales</taxon>
        <taxon>Micrococcaceae</taxon>
        <taxon>Rothia</taxon>
    </lineage>
</organism>
<dbReference type="EMBL" id="AP014938">
    <property type="protein sequence ID" value="BAS20613.1"/>
    <property type="molecule type" value="Genomic_DNA"/>
</dbReference>
<evidence type="ECO:0000313" key="1">
    <source>
        <dbReference type="EMBL" id="BAS20613.1"/>
    </source>
</evidence>
<dbReference type="AlphaFoldDB" id="A0A0K2S0J7"/>
<reference evidence="2" key="1">
    <citation type="submission" date="2015-08" db="EMBL/GenBank/DDBJ databases">
        <title>Complete genome sequence of Rothia mucilaginosa strain NUM-Rm6536.</title>
        <authorList>
            <person name="Nambu T."/>
        </authorList>
    </citation>
    <scope>NUCLEOTIDE SEQUENCE [LARGE SCALE GENOMIC DNA]</scope>
    <source>
        <strain evidence="2">NUM-Rm6536</strain>
    </source>
</reference>
<protein>
    <submittedName>
        <fullName evidence="1">Uncharacterized protein</fullName>
    </submittedName>
</protein>
<accession>A0A0K2S0J7</accession>
<name>A0A0K2S0J7_9MICC</name>
<proteinExistence type="predicted"/>
<sequence length="42" mass="5029">MNTTDNQKAINDFIDWVIEIKEFLCELLEAMYEELPVPKKKK</sequence>
<evidence type="ECO:0000313" key="2">
    <source>
        <dbReference type="Proteomes" id="UP000066203"/>
    </source>
</evidence>
<dbReference type="PATRIC" id="fig|43675.28.peg.1398"/>